<keyword evidence="3" id="KW-1185">Reference proteome</keyword>
<dbReference type="EMBL" id="JACOPH010000005">
    <property type="protein sequence ID" value="MBC5714072.1"/>
    <property type="molecule type" value="Genomic_DNA"/>
</dbReference>
<dbReference type="RefSeq" id="WP_186866833.1">
    <property type="nucleotide sequence ID" value="NZ_JACOPH010000005.1"/>
</dbReference>
<proteinExistence type="predicted"/>
<reference evidence="2" key="1">
    <citation type="submission" date="2020-08" db="EMBL/GenBank/DDBJ databases">
        <title>Genome public.</title>
        <authorList>
            <person name="Liu C."/>
            <person name="Sun Q."/>
        </authorList>
    </citation>
    <scope>NUCLEOTIDE SEQUENCE</scope>
    <source>
        <strain evidence="2">BX1005</strain>
    </source>
</reference>
<comment type="caution">
    <text evidence="2">The sequence shown here is derived from an EMBL/GenBank/DDBJ whole genome shotgun (WGS) entry which is preliminary data.</text>
</comment>
<evidence type="ECO:0000313" key="2">
    <source>
        <dbReference type="EMBL" id="MBC5714072.1"/>
    </source>
</evidence>
<dbReference type="PROSITE" id="PS51257">
    <property type="entry name" value="PROKAR_LIPOPROTEIN"/>
    <property type="match status" value="1"/>
</dbReference>
<keyword evidence="1" id="KW-0732">Signal</keyword>
<sequence length="213" mass="24240">MKKRICIGLLLSCIVLAGCGRTASPIEFDSIEDAKEALSTASSVVVKGDLEEVNQQGDILADDKVAAYVIESGFFDTKWTVSVDGEDWFYVKYVTDEPINNMEGVNSGSTYGYYDMDDNCLGYAQDRIIETDALERDYYMVFLDAEGNPREDYLAEEKGRYLYDYDGNVIGEGYADMDSFFSDACHVEVQTDTEMNFMDKFAMYMRLFFEYKQ</sequence>
<evidence type="ECO:0000313" key="3">
    <source>
        <dbReference type="Proteomes" id="UP000606720"/>
    </source>
</evidence>
<protein>
    <recommendedName>
        <fullName evidence="4">SH3 domain-containing protein</fullName>
    </recommendedName>
</protein>
<dbReference type="AlphaFoldDB" id="A0A923LPH8"/>
<name>A0A923LPH8_9FIRM</name>
<feature type="signal peptide" evidence="1">
    <location>
        <begin position="1"/>
        <end position="17"/>
    </location>
</feature>
<feature type="chain" id="PRO_5039532765" description="SH3 domain-containing protein" evidence="1">
    <location>
        <begin position="18"/>
        <end position="213"/>
    </location>
</feature>
<evidence type="ECO:0000256" key="1">
    <source>
        <dbReference type="SAM" id="SignalP"/>
    </source>
</evidence>
<gene>
    <name evidence="2" type="ORF">H8S17_07605</name>
</gene>
<organism evidence="2 3">
    <name type="scientific">Roseburia zhanii</name>
    <dbReference type="NCBI Taxonomy" id="2763064"/>
    <lineage>
        <taxon>Bacteria</taxon>
        <taxon>Bacillati</taxon>
        <taxon>Bacillota</taxon>
        <taxon>Clostridia</taxon>
        <taxon>Lachnospirales</taxon>
        <taxon>Lachnospiraceae</taxon>
        <taxon>Roseburia</taxon>
    </lineage>
</organism>
<evidence type="ECO:0008006" key="4">
    <source>
        <dbReference type="Google" id="ProtNLM"/>
    </source>
</evidence>
<dbReference type="Proteomes" id="UP000606720">
    <property type="component" value="Unassembled WGS sequence"/>
</dbReference>
<accession>A0A923LPH8</accession>